<evidence type="ECO:0000313" key="2">
    <source>
        <dbReference type="EMBL" id="CUO81973.1"/>
    </source>
</evidence>
<keyword evidence="1" id="KW-0812">Transmembrane</keyword>
<gene>
    <name evidence="2" type="ORF">ERS852470_03457</name>
</gene>
<dbReference type="EMBL" id="CYZV01000059">
    <property type="protein sequence ID" value="CUO81973.1"/>
    <property type="molecule type" value="Genomic_DNA"/>
</dbReference>
<dbReference type="Proteomes" id="UP000095558">
    <property type="component" value="Unassembled WGS sequence"/>
</dbReference>
<name>A0A174I491_9CLOT</name>
<protein>
    <recommendedName>
        <fullName evidence="4">LPXTG cell wall anchor domain-containing protein</fullName>
    </recommendedName>
</protein>
<keyword evidence="1" id="KW-1133">Transmembrane helix</keyword>
<evidence type="ECO:0008006" key="4">
    <source>
        <dbReference type="Google" id="ProtNLM"/>
    </source>
</evidence>
<dbReference type="NCBIfam" id="TIGR01167">
    <property type="entry name" value="LPXTG_anchor"/>
    <property type="match status" value="1"/>
</dbReference>
<feature type="transmembrane region" description="Helical" evidence="1">
    <location>
        <begin position="12"/>
        <end position="32"/>
    </location>
</feature>
<keyword evidence="1" id="KW-0472">Membrane</keyword>
<evidence type="ECO:0000313" key="3">
    <source>
        <dbReference type="Proteomes" id="UP000095558"/>
    </source>
</evidence>
<evidence type="ECO:0000256" key="1">
    <source>
        <dbReference type="SAM" id="Phobius"/>
    </source>
</evidence>
<dbReference type="RefSeq" id="WP_147576273.1">
    <property type="nucleotide sequence ID" value="NZ_CYZV01000059.1"/>
</dbReference>
<sequence length="38" mass="4137">MVEAELVAIKVSPLLISIGIIIIIGVGLLIYMKKRNKS</sequence>
<dbReference type="AlphaFoldDB" id="A0A174I491"/>
<proteinExistence type="predicted"/>
<accession>A0A174I491</accession>
<reference evidence="2 3" key="1">
    <citation type="submission" date="2015-09" db="EMBL/GenBank/DDBJ databases">
        <authorList>
            <consortium name="Pathogen Informatics"/>
        </authorList>
    </citation>
    <scope>NUCLEOTIDE SEQUENCE [LARGE SCALE GENOMIC DNA]</scope>
    <source>
        <strain evidence="2 3">2789STDY5834855</strain>
    </source>
</reference>
<organism evidence="2 3">
    <name type="scientific">Clostridium disporicum</name>
    <dbReference type="NCBI Taxonomy" id="84024"/>
    <lineage>
        <taxon>Bacteria</taxon>
        <taxon>Bacillati</taxon>
        <taxon>Bacillota</taxon>
        <taxon>Clostridia</taxon>
        <taxon>Eubacteriales</taxon>
        <taxon>Clostridiaceae</taxon>
        <taxon>Clostridium</taxon>
    </lineage>
</organism>